<comment type="caution">
    <text evidence="1">The sequence shown here is derived from an EMBL/GenBank/DDBJ whole genome shotgun (WGS) entry which is preliminary data.</text>
</comment>
<dbReference type="GO" id="GO:0005829">
    <property type="term" value="C:cytosol"/>
    <property type="evidence" value="ECO:0007669"/>
    <property type="project" value="TreeGrafter"/>
</dbReference>
<dbReference type="InterPro" id="IPR037012">
    <property type="entry name" value="NanQ/TabA/YiaL_sf"/>
</dbReference>
<gene>
    <name evidence="1" type="ORF">FYJ51_03650</name>
</gene>
<dbReference type="NCBIfam" id="TIGR00022">
    <property type="entry name" value="YhcH/YjgK/YiaL family protein"/>
    <property type="match status" value="1"/>
</dbReference>
<evidence type="ECO:0000313" key="1">
    <source>
        <dbReference type="EMBL" id="MSS57993.1"/>
    </source>
</evidence>
<dbReference type="Gene3D" id="2.60.120.370">
    <property type="entry name" value="YhcH/YjgK/YiaL"/>
    <property type="match status" value="1"/>
</dbReference>
<dbReference type="AlphaFoldDB" id="A0A7X2TFQ6"/>
<dbReference type="Pfam" id="PF04074">
    <property type="entry name" value="DUF386"/>
    <property type="match status" value="1"/>
</dbReference>
<dbReference type="EMBL" id="VUMN01000005">
    <property type="protein sequence ID" value="MSS57993.1"/>
    <property type="molecule type" value="Genomic_DNA"/>
</dbReference>
<name>A0A7X2TFQ6_9FIRM</name>
<dbReference type="PANTHER" id="PTHR34986:SF1">
    <property type="entry name" value="PROTEIN YIAL"/>
    <property type="match status" value="1"/>
</dbReference>
<accession>A0A7X2TFQ6</accession>
<keyword evidence="2" id="KW-1185">Reference proteome</keyword>
<dbReference type="PANTHER" id="PTHR34986">
    <property type="entry name" value="EVOLVED BETA-GALACTOSIDASE SUBUNIT BETA"/>
    <property type="match status" value="1"/>
</dbReference>
<dbReference type="Proteomes" id="UP000461880">
    <property type="component" value="Unassembled WGS sequence"/>
</dbReference>
<evidence type="ECO:0000313" key="2">
    <source>
        <dbReference type="Proteomes" id="UP000461880"/>
    </source>
</evidence>
<proteinExistence type="predicted"/>
<dbReference type="InterPro" id="IPR004375">
    <property type="entry name" value="NanQ/TabA/YiaL"/>
</dbReference>
<reference evidence="1 2" key="1">
    <citation type="submission" date="2019-08" db="EMBL/GenBank/DDBJ databases">
        <title>In-depth cultivation of the pig gut microbiome towards novel bacterial diversity and tailored functional studies.</title>
        <authorList>
            <person name="Wylensek D."/>
            <person name="Hitch T.C.A."/>
            <person name="Clavel T."/>
        </authorList>
    </citation>
    <scope>NUCLEOTIDE SEQUENCE [LARGE SCALE GENOMIC DNA]</scope>
    <source>
        <strain evidence="1 2">Oil+RF-744-GAM-WT-6</strain>
    </source>
</reference>
<dbReference type="RefSeq" id="WP_154503323.1">
    <property type="nucleotide sequence ID" value="NZ_VUMN01000005.1"/>
</dbReference>
<dbReference type="SUPFAM" id="SSF51197">
    <property type="entry name" value="Clavaminate synthase-like"/>
    <property type="match status" value="1"/>
</dbReference>
<protein>
    <submittedName>
        <fullName evidence="1">DUF386 domain-containing protein</fullName>
    </submittedName>
</protein>
<sequence>MIIDSIEHLEDYKAVLPYLEEGLEAVKKNGTDQIGKYMFEHGFYMVQEGVTKPLSEGDFESHQKYIDLQIILEGSEEVAWHDVRDLKVTIPYEEAGDKQKLSGDREHHMLISKGMFWAAFPWDGHRPVCHTEQPHTYRKIVMKLPYQKAF</sequence>
<organism evidence="1 2">
    <name type="scientific">Stecheria intestinalis</name>
    <dbReference type="NCBI Taxonomy" id="2606630"/>
    <lineage>
        <taxon>Bacteria</taxon>
        <taxon>Bacillati</taxon>
        <taxon>Bacillota</taxon>
        <taxon>Erysipelotrichia</taxon>
        <taxon>Erysipelotrichales</taxon>
        <taxon>Erysipelotrichaceae</taxon>
        <taxon>Stecheria</taxon>
    </lineage>
</organism>